<evidence type="ECO:0000256" key="1">
    <source>
        <dbReference type="SAM" id="MobiDB-lite"/>
    </source>
</evidence>
<accession>A0AAU8CD72</accession>
<proteinExistence type="predicted"/>
<name>A0AAU8CD72_9EURY</name>
<protein>
    <recommendedName>
        <fullName evidence="2">DUF7130 domain-containing protein</fullName>
    </recommendedName>
</protein>
<dbReference type="KEGG" id="hanx:ABSL23_12265"/>
<dbReference type="AlphaFoldDB" id="A0AAU8CD72"/>
<feature type="region of interest" description="Disordered" evidence="1">
    <location>
        <begin position="84"/>
        <end position="116"/>
    </location>
</feature>
<dbReference type="GeneID" id="91109935"/>
<dbReference type="EMBL" id="CP159204">
    <property type="protein sequence ID" value="XCF16004.1"/>
    <property type="molecule type" value="Genomic_DNA"/>
</dbReference>
<dbReference type="RefSeq" id="WP_353633922.1">
    <property type="nucleotide sequence ID" value="NZ_CP159204.1"/>
</dbReference>
<feature type="compositionally biased region" description="Basic and acidic residues" evidence="1">
    <location>
        <begin position="98"/>
        <end position="108"/>
    </location>
</feature>
<dbReference type="Pfam" id="PF23458">
    <property type="entry name" value="DUF7130"/>
    <property type="match status" value="1"/>
</dbReference>
<feature type="domain" description="DUF7130" evidence="2">
    <location>
        <begin position="14"/>
        <end position="92"/>
    </location>
</feature>
<sequence length="129" mass="13640">MEESVEGEDVSIENGDTVYDDQGHVVGIVRDASKAGFDVAVVDAGADVASTPSAPAERNSEDLPGKEFGEGYLMWRCEECGAMGGTRGRHPGDVSGLSRREGVHRERPGGLTGPTGRGARYHFARCICS</sequence>
<evidence type="ECO:0000313" key="3">
    <source>
        <dbReference type="EMBL" id="XCF16004.1"/>
    </source>
</evidence>
<organism evidence="3">
    <name type="scientific">Halobacterium sp. NMX12-1</name>
    <dbReference type="NCBI Taxonomy" id="3166650"/>
    <lineage>
        <taxon>Archaea</taxon>
        <taxon>Methanobacteriati</taxon>
        <taxon>Methanobacteriota</taxon>
        <taxon>Stenosarchaea group</taxon>
        <taxon>Halobacteria</taxon>
        <taxon>Halobacteriales</taxon>
        <taxon>Halobacteriaceae</taxon>
        <taxon>Halobacterium</taxon>
    </lineage>
</organism>
<dbReference type="InterPro" id="IPR055554">
    <property type="entry name" value="DUF7130"/>
</dbReference>
<evidence type="ECO:0000259" key="2">
    <source>
        <dbReference type="Pfam" id="PF23458"/>
    </source>
</evidence>
<gene>
    <name evidence="3" type="ORF">ABSL23_12265</name>
</gene>
<reference evidence="3" key="1">
    <citation type="submission" date="2024-06" db="EMBL/GenBank/DDBJ databases">
        <title>Genome Sequence of an extremely halophilic archaeon isolated from Permian era halite, Salado Formation, Carlsbad, New Mexico: Halobacterium sp. strain NMX12-1.</title>
        <authorList>
            <person name="Sotoa L."/>
            <person name="DasSarma P."/>
            <person name="Anton B.P."/>
            <person name="Vincze T."/>
            <person name="Verma I."/>
            <person name="Eralp B."/>
            <person name="Powers D.W."/>
            <person name="Dozier B.L."/>
            <person name="Roberts R.J."/>
            <person name="DasSarma S."/>
        </authorList>
    </citation>
    <scope>NUCLEOTIDE SEQUENCE</scope>
    <source>
        <strain evidence="3">NMX12-1</strain>
    </source>
</reference>